<accession>A0A2N3Q1X5</accession>
<dbReference type="Gene3D" id="3.40.50.150">
    <property type="entry name" value="Vaccinia Virus protein VP39"/>
    <property type="match status" value="1"/>
</dbReference>
<dbReference type="GO" id="GO:0032259">
    <property type="term" value="P:methylation"/>
    <property type="evidence" value="ECO:0007669"/>
    <property type="project" value="UniProtKB-KW"/>
</dbReference>
<feature type="domain" description="Methyltransferase type 11" evidence="4">
    <location>
        <begin position="52"/>
        <end position="139"/>
    </location>
</feature>
<dbReference type="Pfam" id="PF08241">
    <property type="entry name" value="Methyltransf_11"/>
    <property type="match status" value="1"/>
</dbReference>
<feature type="compositionally biased region" description="Basic and acidic residues" evidence="3">
    <location>
        <begin position="286"/>
        <end position="299"/>
    </location>
</feature>
<keyword evidence="6" id="KW-1185">Reference proteome</keyword>
<organism evidence="5 6">
    <name type="scientific">Telmatospirillum siberiense</name>
    <dbReference type="NCBI Taxonomy" id="382514"/>
    <lineage>
        <taxon>Bacteria</taxon>
        <taxon>Pseudomonadati</taxon>
        <taxon>Pseudomonadota</taxon>
        <taxon>Alphaproteobacteria</taxon>
        <taxon>Rhodospirillales</taxon>
        <taxon>Rhodospirillaceae</taxon>
        <taxon>Telmatospirillum</taxon>
    </lineage>
</organism>
<sequence length="299" mass="32780">MSDFLVFDRHQVRRQRERAAATLGAHDFLLREIGERLADRLSDVTRRFPLALDLGCHSGELGRLLAGRGGIERLVEADLSPAMAARAGHLAVAVDEEALPFAAQNFDLVISNLSLHWVNDLPGCLLQIRHSLKDDGLFLASMLGGETLIELRGCLQEAELEMEGGASPRVSPFADLRDAGALLQRAGFALPVVDVDTITVTYPSPLKLLTDLRGMGETNAVAARRKTFTRRNTLLRALALYEERHADRDGRIPATFQVLTLTAWRPDASQQKPLPPGSGRVPLARALEEGVPRKKNFDA</sequence>
<dbReference type="PANTHER" id="PTHR13090">
    <property type="entry name" value="ARGININE-HYDROXYLASE NDUFAF5, MITOCHONDRIAL"/>
    <property type="match status" value="1"/>
</dbReference>
<protein>
    <submittedName>
        <fullName evidence="5">SAM-dependent methyltransferase</fullName>
    </submittedName>
</protein>
<evidence type="ECO:0000256" key="2">
    <source>
        <dbReference type="ARBA" id="ARBA00022679"/>
    </source>
</evidence>
<dbReference type="PANTHER" id="PTHR13090:SF1">
    <property type="entry name" value="ARGININE-HYDROXYLASE NDUFAF5, MITOCHONDRIAL"/>
    <property type="match status" value="1"/>
</dbReference>
<dbReference type="GO" id="GO:0008757">
    <property type="term" value="F:S-adenosylmethionine-dependent methyltransferase activity"/>
    <property type="evidence" value="ECO:0007669"/>
    <property type="project" value="InterPro"/>
</dbReference>
<dbReference type="Proteomes" id="UP000233293">
    <property type="component" value="Unassembled WGS sequence"/>
</dbReference>
<keyword evidence="1 5" id="KW-0489">Methyltransferase</keyword>
<dbReference type="OrthoDB" id="9793723at2"/>
<evidence type="ECO:0000259" key="4">
    <source>
        <dbReference type="Pfam" id="PF08241"/>
    </source>
</evidence>
<proteinExistence type="predicted"/>
<comment type="caution">
    <text evidence="5">The sequence shown here is derived from an EMBL/GenBank/DDBJ whole genome shotgun (WGS) entry which is preliminary data.</text>
</comment>
<evidence type="ECO:0000256" key="1">
    <source>
        <dbReference type="ARBA" id="ARBA00022603"/>
    </source>
</evidence>
<gene>
    <name evidence="5" type="ORF">CWS72_00785</name>
</gene>
<evidence type="ECO:0000313" key="5">
    <source>
        <dbReference type="EMBL" id="PKU26653.1"/>
    </source>
</evidence>
<dbReference type="InterPro" id="IPR013216">
    <property type="entry name" value="Methyltransf_11"/>
</dbReference>
<reference evidence="6" key="1">
    <citation type="submission" date="2017-12" db="EMBL/GenBank/DDBJ databases">
        <title>Draft genome sequence of Telmatospirillum siberiense 26-4b1T, an acidotolerant peatland alphaproteobacterium potentially involved in sulfur cycling.</title>
        <authorList>
            <person name="Hausmann B."/>
            <person name="Pjevac P."/>
            <person name="Schreck K."/>
            <person name="Herbold C.W."/>
            <person name="Daims H."/>
            <person name="Wagner M."/>
            <person name="Pester M."/>
            <person name="Loy A."/>
        </authorList>
    </citation>
    <scope>NUCLEOTIDE SEQUENCE [LARGE SCALE GENOMIC DNA]</scope>
    <source>
        <strain evidence="6">26-4b1</strain>
    </source>
</reference>
<feature type="region of interest" description="Disordered" evidence="3">
    <location>
        <begin position="267"/>
        <end position="299"/>
    </location>
</feature>
<name>A0A2N3Q1X5_9PROT</name>
<dbReference type="InterPro" id="IPR029063">
    <property type="entry name" value="SAM-dependent_MTases_sf"/>
</dbReference>
<keyword evidence="2 5" id="KW-0808">Transferase</keyword>
<evidence type="ECO:0000313" key="6">
    <source>
        <dbReference type="Proteomes" id="UP000233293"/>
    </source>
</evidence>
<dbReference type="AlphaFoldDB" id="A0A2N3Q1X5"/>
<dbReference type="EMBL" id="PIUM01000001">
    <property type="protein sequence ID" value="PKU26653.1"/>
    <property type="molecule type" value="Genomic_DNA"/>
</dbReference>
<dbReference type="InterPro" id="IPR050602">
    <property type="entry name" value="Malonyl-ACP_OMT"/>
</dbReference>
<dbReference type="SUPFAM" id="SSF53335">
    <property type="entry name" value="S-adenosyl-L-methionine-dependent methyltransferases"/>
    <property type="match status" value="1"/>
</dbReference>
<dbReference type="CDD" id="cd02440">
    <property type="entry name" value="AdoMet_MTases"/>
    <property type="match status" value="1"/>
</dbReference>
<evidence type="ECO:0000256" key="3">
    <source>
        <dbReference type="SAM" id="MobiDB-lite"/>
    </source>
</evidence>